<dbReference type="AlphaFoldDB" id="A0A3N4JIB1"/>
<accession>A0A3N4JIB1</accession>
<proteinExistence type="predicted"/>
<dbReference type="Proteomes" id="UP000276215">
    <property type="component" value="Unassembled WGS sequence"/>
</dbReference>
<protein>
    <submittedName>
        <fullName evidence="2">Uncharacterized protein</fullName>
    </submittedName>
</protein>
<name>A0A3N4JIB1_9PEZI</name>
<organism evidence="2 3">
    <name type="scientific">Choiromyces venosus 120613-1</name>
    <dbReference type="NCBI Taxonomy" id="1336337"/>
    <lineage>
        <taxon>Eukaryota</taxon>
        <taxon>Fungi</taxon>
        <taxon>Dikarya</taxon>
        <taxon>Ascomycota</taxon>
        <taxon>Pezizomycotina</taxon>
        <taxon>Pezizomycetes</taxon>
        <taxon>Pezizales</taxon>
        <taxon>Tuberaceae</taxon>
        <taxon>Choiromyces</taxon>
    </lineage>
</organism>
<dbReference type="EMBL" id="ML120414">
    <property type="protein sequence ID" value="RPA96441.1"/>
    <property type="molecule type" value="Genomic_DNA"/>
</dbReference>
<evidence type="ECO:0000256" key="1">
    <source>
        <dbReference type="SAM" id="MobiDB-lite"/>
    </source>
</evidence>
<evidence type="ECO:0000313" key="3">
    <source>
        <dbReference type="Proteomes" id="UP000276215"/>
    </source>
</evidence>
<gene>
    <name evidence="2" type="ORF">L873DRAFT_1791600</name>
</gene>
<sequence>MVLLTQGLGGGGGLPLRWARWLCWLAGLDWKNILSVRTWRVGLFMLLSVMQAEGERKEEQVELLRGYMPRDSREFGASARACMHYHYNVPVLRATFYRTRTLPSIPASRYRTNGIDIKVMLLPMSLGLVCISSFALQLHFYSPHHICQEIKTNYRYPPVNSMITKTSERKQSVSNRHTNLTGTRESHTAGSDLGLVPRFMAVRSHMVPTLSESPKHPVYHGSLFKFTVHELRTACLNRAEPAV</sequence>
<reference evidence="2 3" key="1">
    <citation type="journal article" date="2018" name="Nat. Ecol. Evol.">
        <title>Pezizomycetes genomes reveal the molecular basis of ectomycorrhizal truffle lifestyle.</title>
        <authorList>
            <person name="Murat C."/>
            <person name="Payen T."/>
            <person name="Noel B."/>
            <person name="Kuo A."/>
            <person name="Morin E."/>
            <person name="Chen J."/>
            <person name="Kohler A."/>
            <person name="Krizsan K."/>
            <person name="Balestrini R."/>
            <person name="Da Silva C."/>
            <person name="Montanini B."/>
            <person name="Hainaut M."/>
            <person name="Levati E."/>
            <person name="Barry K.W."/>
            <person name="Belfiori B."/>
            <person name="Cichocki N."/>
            <person name="Clum A."/>
            <person name="Dockter R.B."/>
            <person name="Fauchery L."/>
            <person name="Guy J."/>
            <person name="Iotti M."/>
            <person name="Le Tacon F."/>
            <person name="Lindquist E.A."/>
            <person name="Lipzen A."/>
            <person name="Malagnac F."/>
            <person name="Mello A."/>
            <person name="Molinier V."/>
            <person name="Miyauchi S."/>
            <person name="Poulain J."/>
            <person name="Riccioni C."/>
            <person name="Rubini A."/>
            <person name="Sitrit Y."/>
            <person name="Splivallo R."/>
            <person name="Traeger S."/>
            <person name="Wang M."/>
            <person name="Zifcakova L."/>
            <person name="Wipf D."/>
            <person name="Zambonelli A."/>
            <person name="Paolocci F."/>
            <person name="Nowrousian M."/>
            <person name="Ottonello S."/>
            <person name="Baldrian P."/>
            <person name="Spatafora J.W."/>
            <person name="Henrissat B."/>
            <person name="Nagy L.G."/>
            <person name="Aury J.M."/>
            <person name="Wincker P."/>
            <person name="Grigoriev I.V."/>
            <person name="Bonfante P."/>
            <person name="Martin F.M."/>
        </authorList>
    </citation>
    <scope>NUCLEOTIDE SEQUENCE [LARGE SCALE GENOMIC DNA]</scope>
    <source>
        <strain evidence="2 3">120613-1</strain>
    </source>
</reference>
<feature type="region of interest" description="Disordered" evidence="1">
    <location>
        <begin position="167"/>
        <end position="191"/>
    </location>
</feature>
<keyword evidence="3" id="KW-1185">Reference proteome</keyword>
<feature type="compositionally biased region" description="Polar residues" evidence="1">
    <location>
        <begin position="172"/>
        <end position="183"/>
    </location>
</feature>
<evidence type="ECO:0000313" key="2">
    <source>
        <dbReference type="EMBL" id="RPA96441.1"/>
    </source>
</evidence>